<evidence type="ECO:0008006" key="3">
    <source>
        <dbReference type="Google" id="ProtNLM"/>
    </source>
</evidence>
<comment type="caution">
    <text evidence="1">The sequence shown here is derived from an EMBL/GenBank/DDBJ whole genome shotgun (WGS) entry which is preliminary data.</text>
</comment>
<evidence type="ECO:0000313" key="1">
    <source>
        <dbReference type="EMBL" id="MCP2270214.1"/>
    </source>
</evidence>
<proteinExistence type="predicted"/>
<name>A0ABT1ICC2_9PSEU</name>
<protein>
    <recommendedName>
        <fullName evidence="3">VCBS repeat protein</fullName>
    </recommendedName>
</protein>
<evidence type="ECO:0000313" key="2">
    <source>
        <dbReference type="Proteomes" id="UP001205185"/>
    </source>
</evidence>
<keyword evidence="2" id="KW-1185">Reference proteome</keyword>
<sequence length="147" mass="15314">MPDIVLYRPADGSLRVILKNAGGGFSGYGGNPIRTGLGAPTWAGVADLDGDGQRDDIAWWSGTTLSTLVAPNFTTSSSTPGLQPGTWHDVLDYNGDGRDDVVLFRPADGSLRVILKDPGGGFNGYSGNPIRTGLTTPIWAGTSSYNG</sequence>
<gene>
    <name evidence="1" type="ORF">LV75_002715</name>
</gene>
<accession>A0ABT1ICC2</accession>
<dbReference type="Proteomes" id="UP001205185">
    <property type="component" value="Unassembled WGS sequence"/>
</dbReference>
<dbReference type="EMBL" id="JAMTCO010000006">
    <property type="protein sequence ID" value="MCP2270214.1"/>
    <property type="molecule type" value="Genomic_DNA"/>
</dbReference>
<organism evidence="1 2">
    <name type="scientific">Actinokineospora diospyrosa</name>
    <dbReference type="NCBI Taxonomy" id="103728"/>
    <lineage>
        <taxon>Bacteria</taxon>
        <taxon>Bacillati</taxon>
        <taxon>Actinomycetota</taxon>
        <taxon>Actinomycetes</taxon>
        <taxon>Pseudonocardiales</taxon>
        <taxon>Pseudonocardiaceae</taxon>
        <taxon>Actinokineospora</taxon>
    </lineage>
</organism>
<dbReference type="RefSeq" id="WP_253887197.1">
    <property type="nucleotide sequence ID" value="NZ_BAAAVB010000013.1"/>
</dbReference>
<dbReference type="SUPFAM" id="SSF69318">
    <property type="entry name" value="Integrin alpha N-terminal domain"/>
    <property type="match status" value="1"/>
</dbReference>
<dbReference type="InterPro" id="IPR028994">
    <property type="entry name" value="Integrin_alpha_N"/>
</dbReference>
<reference evidence="1 2" key="1">
    <citation type="submission" date="2022-06" db="EMBL/GenBank/DDBJ databases">
        <title>Genomic Encyclopedia of Archaeal and Bacterial Type Strains, Phase II (KMG-II): from individual species to whole genera.</title>
        <authorList>
            <person name="Goeker M."/>
        </authorList>
    </citation>
    <scope>NUCLEOTIDE SEQUENCE [LARGE SCALE GENOMIC DNA]</scope>
    <source>
        <strain evidence="1 2">DSM 44255</strain>
    </source>
</reference>